<gene>
    <name evidence="2" type="ORF">AMTR_s00003p00264210</name>
</gene>
<dbReference type="eggNOG" id="ENOG502QR90">
    <property type="taxonomic scope" value="Eukaryota"/>
</dbReference>
<proteinExistence type="predicted"/>
<dbReference type="HOGENOM" id="CLU_018422_0_0_1"/>
<keyword evidence="3" id="KW-1185">Reference proteome</keyword>
<sequence length="362" mass="39650">MELFNMKVLGFLAVVFMAIMGEIKGDAYGNQAPPPPFAVSGKTQPPQRLSCFKAKTTCFRRTIVCPDQCPQFKPADPTAKACYVNCNSPTCEAVCRNRRPNCEGTGAACYDPRFVGGDGVMFYFHGRTGGHFALVSDPSFQINARFIGLRPSHRTRDFTWIQALGFMLGSHSLTLSAKKASHWDPNADHLEFAYDGHKLELPATHLTSWSSPENDFSIERTAVTNSVSVTLTGKAEVSVRVVPVTPEDDKIHRYGIPEDDCFAHLEVRFKLLGSFSLEVEGVLGKTYRPGFKSPVKRRVAMPVMGGEDKYETSSLVAADCNVCVFSPENVSAESVEMAVQNGTTDLDCTGRLGNGNGIVCRR</sequence>
<dbReference type="Proteomes" id="UP000017836">
    <property type="component" value="Unassembled WGS sequence"/>
</dbReference>
<organism evidence="2 3">
    <name type="scientific">Amborella trichopoda</name>
    <dbReference type="NCBI Taxonomy" id="13333"/>
    <lineage>
        <taxon>Eukaryota</taxon>
        <taxon>Viridiplantae</taxon>
        <taxon>Streptophyta</taxon>
        <taxon>Embryophyta</taxon>
        <taxon>Tracheophyta</taxon>
        <taxon>Spermatophyta</taxon>
        <taxon>Magnoliopsida</taxon>
        <taxon>Amborellales</taxon>
        <taxon>Amborellaceae</taxon>
        <taxon>Amborella</taxon>
    </lineage>
</organism>
<evidence type="ECO:0008006" key="4">
    <source>
        <dbReference type="Google" id="ProtNLM"/>
    </source>
</evidence>
<evidence type="ECO:0000313" key="2">
    <source>
        <dbReference type="EMBL" id="ERN03436.1"/>
    </source>
</evidence>
<keyword evidence="1" id="KW-0732">Signal</keyword>
<dbReference type="KEGG" id="atr:18431576"/>
<accession>W1P761</accession>
<feature type="signal peptide" evidence="1">
    <location>
        <begin position="1"/>
        <end position="25"/>
    </location>
</feature>
<feature type="chain" id="PRO_5004807174" description="Late embryogenesis abundant protein LEA-2 subgroup domain-containing protein" evidence="1">
    <location>
        <begin position="26"/>
        <end position="362"/>
    </location>
</feature>
<name>W1P761_AMBTC</name>
<dbReference type="Pfam" id="PF06830">
    <property type="entry name" value="Root_cap"/>
    <property type="match status" value="1"/>
</dbReference>
<dbReference type="AlphaFoldDB" id="W1P761"/>
<dbReference type="InterPro" id="IPR009646">
    <property type="entry name" value="Root_cap"/>
</dbReference>
<dbReference type="OMA" id="AWHGQTY"/>
<evidence type="ECO:0000313" key="3">
    <source>
        <dbReference type="Proteomes" id="UP000017836"/>
    </source>
</evidence>
<dbReference type="OrthoDB" id="2012063at2759"/>
<protein>
    <recommendedName>
        <fullName evidence="4">Late embryogenesis abundant protein LEA-2 subgroup domain-containing protein</fullName>
    </recommendedName>
</protein>
<evidence type="ECO:0000256" key="1">
    <source>
        <dbReference type="SAM" id="SignalP"/>
    </source>
</evidence>
<reference evidence="3" key="1">
    <citation type="journal article" date="2013" name="Science">
        <title>The Amborella genome and the evolution of flowering plants.</title>
        <authorList>
            <consortium name="Amborella Genome Project"/>
        </authorList>
    </citation>
    <scope>NUCLEOTIDE SEQUENCE [LARGE SCALE GENOMIC DNA]</scope>
</reference>
<dbReference type="Gramene" id="ERN03436">
    <property type="protein sequence ID" value="ERN03436"/>
    <property type="gene ID" value="AMTR_s00003p00264210"/>
</dbReference>
<dbReference type="PANTHER" id="PTHR31656">
    <property type="entry name" value="ROOT CAP DOMAIN-CONTAINING PROTEIN"/>
    <property type="match status" value="1"/>
</dbReference>
<dbReference type="EMBL" id="KI394358">
    <property type="protein sequence ID" value="ERN03436.1"/>
    <property type="molecule type" value="Genomic_DNA"/>
</dbReference>